<keyword evidence="2 6" id="KW-1003">Cell membrane</keyword>
<dbReference type="GO" id="GO:0055085">
    <property type="term" value="P:transmembrane transport"/>
    <property type="evidence" value="ECO:0007669"/>
    <property type="project" value="UniProtKB-UniRule"/>
</dbReference>
<dbReference type="GO" id="GO:0005886">
    <property type="term" value="C:plasma membrane"/>
    <property type="evidence" value="ECO:0007669"/>
    <property type="project" value="UniProtKB-SubCell"/>
</dbReference>
<dbReference type="Proteomes" id="UP000279446">
    <property type="component" value="Unassembled WGS sequence"/>
</dbReference>
<proteinExistence type="inferred from homology"/>
<evidence type="ECO:0000313" key="9">
    <source>
        <dbReference type="Proteomes" id="UP000279446"/>
    </source>
</evidence>
<dbReference type="InterPro" id="IPR003838">
    <property type="entry name" value="ABC3_permease_C"/>
</dbReference>
<feature type="transmembrane region" description="Helical" evidence="6">
    <location>
        <begin position="619"/>
        <end position="637"/>
    </location>
</feature>
<feature type="transmembrane region" description="Helical" evidence="6">
    <location>
        <begin position="195"/>
        <end position="214"/>
    </location>
</feature>
<evidence type="ECO:0000259" key="7">
    <source>
        <dbReference type="Pfam" id="PF02687"/>
    </source>
</evidence>
<comment type="similarity">
    <text evidence="6">Belongs to the ABC-4 integral membrane protein family.</text>
</comment>
<dbReference type="AlphaFoldDB" id="A0A433Y627"/>
<evidence type="ECO:0000256" key="5">
    <source>
        <dbReference type="ARBA" id="ARBA00023136"/>
    </source>
</evidence>
<evidence type="ECO:0000256" key="6">
    <source>
        <dbReference type="PIRNR" id="PIRNR018968"/>
    </source>
</evidence>
<feature type="transmembrane region" description="Helical" evidence="6">
    <location>
        <begin position="278"/>
        <end position="299"/>
    </location>
</feature>
<dbReference type="InterPro" id="IPR052536">
    <property type="entry name" value="ABC-4_Integral_Memb_Prot"/>
</dbReference>
<feature type="domain" description="ABC3 transporter permease C-terminal" evidence="7">
    <location>
        <begin position="59"/>
        <end position="178"/>
    </location>
</feature>
<comment type="caution">
    <text evidence="8">The sequence shown here is derived from an EMBL/GenBank/DDBJ whole genome shotgun (WGS) entry which is preliminary data.</text>
</comment>
<evidence type="ECO:0000313" key="8">
    <source>
        <dbReference type="EMBL" id="RUT44388.1"/>
    </source>
</evidence>
<accession>A0A433Y627</accession>
<sequence length="650" mass="72872">MNFPQFAFNNVRRNARAYIAYFLSSAFMVMVFFAYSVFIYHPEIANNDMGPMAAMSMRVAAYIVYVFAFFFVLYSIGSFLKSRNLEFGILSILGARPSQINKLIFLENMLIGIVAIATGIAGGMLLSKLFLLFSTKTIGIEDLPFYWPTKAMLVTSLSFISLFLVISIFTLLFIRKNNVLELLQGNVKPKQQPKASLFHSLLGAVLLAIGFYALRMELSPFAIILAAVTGITGTYFFYSQLSVFFIRLLQRSRRSTWRGTRLLWISEMSYKLRDNSRMLFLITVVTALASMGAGVVLAINQNGKELYTGEPFAITQTYFRTSSTEPDRSIIHQELKAAGVEYTETRTDTLYASVLNEAGSKNVLLIGISQYNELAPLIDLPAVTKLGSNEAVLLASPEVERDDYIHNRMVTLDEQPSVSLYIKESVTTDSIEFMTSIIPLLIVPESWMETVRVAKLAEEGKEFKPNIDYYYKVPAWDTGSLPSISSQETRVGTKLSKWNVDMEGKSEEVFHLTSRGATYISLKQSTAMLSFVSIFVALIFSVASASFLYFKLHSELAADIRMYRALSKIGLSTREMAASATKQIAVLFYIPIVVAAVQSLVVITPILSEMGIMHVLKPVLITFATYLILQSVFFIIVKSRYIRSLKKMMV</sequence>
<organism evidence="8 9">
    <name type="scientific">Paenibacillus anaericanus</name>
    <dbReference type="NCBI Taxonomy" id="170367"/>
    <lineage>
        <taxon>Bacteria</taxon>
        <taxon>Bacillati</taxon>
        <taxon>Bacillota</taxon>
        <taxon>Bacilli</taxon>
        <taxon>Bacillales</taxon>
        <taxon>Paenibacillaceae</taxon>
        <taxon>Paenibacillus</taxon>
    </lineage>
</organism>
<reference evidence="8 9" key="1">
    <citation type="submission" date="2018-12" db="EMBL/GenBank/DDBJ databases">
        <authorList>
            <person name="Sun L."/>
            <person name="Chen Z."/>
        </authorList>
    </citation>
    <scope>NUCLEOTIDE SEQUENCE [LARGE SCALE GENOMIC DNA]</scope>
    <source>
        <strain evidence="8 9">DSM 15890</strain>
    </source>
</reference>
<feature type="transmembrane region" description="Helical" evidence="6">
    <location>
        <begin position="220"/>
        <end position="249"/>
    </location>
</feature>
<feature type="transmembrane region" description="Helical" evidence="6">
    <location>
        <begin position="151"/>
        <end position="174"/>
    </location>
</feature>
<dbReference type="PIRSF" id="PIRSF018968">
    <property type="entry name" value="ABC_permease_BceB"/>
    <property type="match status" value="1"/>
</dbReference>
<protein>
    <submittedName>
        <fullName evidence="8">ABC transporter permease</fullName>
    </submittedName>
</protein>
<gene>
    <name evidence="8" type="ORF">EJP82_17355</name>
</gene>
<feature type="transmembrane region" description="Helical" evidence="6">
    <location>
        <begin position="18"/>
        <end position="39"/>
    </location>
</feature>
<feature type="transmembrane region" description="Helical" evidence="6">
    <location>
        <begin position="109"/>
        <end position="131"/>
    </location>
</feature>
<feature type="transmembrane region" description="Helical" evidence="6">
    <location>
        <begin position="528"/>
        <end position="552"/>
    </location>
</feature>
<name>A0A433Y627_9BACL</name>
<dbReference type="OrthoDB" id="1937696at2"/>
<dbReference type="EMBL" id="RZNY01000015">
    <property type="protein sequence ID" value="RUT44388.1"/>
    <property type="molecule type" value="Genomic_DNA"/>
</dbReference>
<evidence type="ECO:0000256" key="3">
    <source>
        <dbReference type="ARBA" id="ARBA00022692"/>
    </source>
</evidence>
<evidence type="ECO:0000256" key="1">
    <source>
        <dbReference type="ARBA" id="ARBA00004651"/>
    </source>
</evidence>
<feature type="transmembrane region" description="Helical" evidence="6">
    <location>
        <begin position="584"/>
        <end position="607"/>
    </location>
</feature>
<keyword evidence="3 6" id="KW-0812">Transmembrane</keyword>
<comment type="subcellular location">
    <subcellularLocation>
        <location evidence="1 6">Cell membrane</location>
        <topology evidence="1 6">Multi-pass membrane protein</topology>
    </subcellularLocation>
</comment>
<evidence type="ECO:0000256" key="2">
    <source>
        <dbReference type="ARBA" id="ARBA00022475"/>
    </source>
</evidence>
<dbReference type="PANTHER" id="PTHR46795:SF2">
    <property type="entry name" value="ABC TRANSPORTER, PERMEASE PROTEIN"/>
    <property type="match status" value="1"/>
</dbReference>
<keyword evidence="5 6" id="KW-0472">Membrane</keyword>
<keyword evidence="4 6" id="KW-1133">Transmembrane helix</keyword>
<dbReference type="Pfam" id="PF02687">
    <property type="entry name" value="FtsX"/>
    <property type="match status" value="1"/>
</dbReference>
<dbReference type="PANTHER" id="PTHR46795">
    <property type="entry name" value="ABC TRANSPORTER PERMEASE-RELATED-RELATED"/>
    <property type="match status" value="1"/>
</dbReference>
<keyword evidence="9" id="KW-1185">Reference proteome</keyword>
<feature type="transmembrane region" description="Helical" evidence="6">
    <location>
        <begin position="59"/>
        <end position="80"/>
    </location>
</feature>
<keyword evidence="6" id="KW-0813">Transport</keyword>
<evidence type="ECO:0000256" key="4">
    <source>
        <dbReference type="ARBA" id="ARBA00022989"/>
    </source>
</evidence>
<dbReference type="RefSeq" id="WP_127193333.1">
    <property type="nucleotide sequence ID" value="NZ_RZNY01000015.1"/>
</dbReference>
<dbReference type="InterPro" id="IPR027022">
    <property type="entry name" value="ABC_permease_BceB-typ"/>
</dbReference>